<evidence type="ECO:0000313" key="5">
    <source>
        <dbReference type="Proteomes" id="UP000000845"/>
    </source>
</evidence>
<reference evidence="4 5" key="2">
    <citation type="journal article" date="2010" name="Stand. Genomic Sci.">
        <title>Complete genome sequence of Sebaldella termitidis type strain (NCTC 11300).</title>
        <authorList>
            <person name="Harmon-Smith M."/>
            <person name="Celia L."/>
            <person name="Chertkov O."/>
            <person name="Lapidus A."/>
            <person name="Copeland A."/>
            <person name="Glavina Del Rio T."/>
            <person name="Nolan M."/>
            <person name="Lucas S."/>
            <person name="Tice H."/>
            <person name="Cheng J.F."/>
            <person name="Han C."/>
            <person name="Detter J.C."/>
            <person name="Bruce D."/>
            <person name="Goodwin L."/>
            <person name="Pitluck S."/>
            <person name="Pati A."/>
            <person name="Liolios K."/>
            <person name="Ivanova N."/>
            <person name="Mavromatis K."/>
            <person name="Mikhailova N."/>
            <person name="Chen A."/>
            <person name="Palaniappan K."/>
            <person name="Land M."/>
            <person name="Hauser L."/>
            <person name="Chang Y.J."/>
            <person name="Jeffries C.D."/>
            <person name="Brettin T."/>
            <person name="Goker M."/>
            <person name="Beck B."/>
            <person name="Bristow J."/>
            <person name="Eisen J.A."/>
            <person name="Markowitz V."/>
            <person name="Hugenholtz P."/>
            <person name="Kyrpides N.C."/>
            <person name="Klenk H.P."/>
            <person name="Chen F."/>
        </authorList>
    </citation>
    <scope>NUCLEOTIDE SEQUENCE [LARGE SCALE GENOMIC DNA]</scope>
    <source>
        <strain evidence="5">ATCC 33386 / NCTC 11300</strain>
    </source>
</reference>
<dbReference type="CDD" id="cd02644">
    <property type="entry name" value="R3H_jag"/>
    <property type="match status" value="1"/>
</dbReference>
<name>D1AGL4_SEBTE</name>
<keyword evidence="5" id="KW-1185">Reference proteome</keyword>
<organism evidence="4 5">
    <name type="scientific">Sebaldella termitidis (strain ATCC 33386 / NCTC 11300)</name>
    <dbReference type="NCBI Taxonomy" id="526218"/>
    <lineage>
        <taxon>Bacteria</taxon>
        <taxon>Fusobacteriati</taxon>
        <taxon>Fusobacteriota</taxon>
        <taxon>Fusobacteriia</taxon>
        <taxon>Fusobacteriales</taxon>
        <taxon>Leptotrichiaceae</taxon>
        <taxon>Sebaldella</taxon>
    </lineage>
</organism>
<dbReference type="eggNOG" id="COG1847">
    <property type="taxonomic scope" value="Bacteria"/>
</dbReference>
<protein>
    <submittedName>
        <fullName evidence="4">Single-stranded nucleic acid binding R3H domain protein</fullName>
    </submittedName>
</protein>
<dbReference type="InterPro" id="IPR034079">
    <property type="entry name" value="R3H_KhpB"/>
</dbReference>
<evidence type="ECO:0000256" key="1">
    <source>
        <dbReference type="SAM" id="Coils"/>
    </source>
</evidence>
<dbReference type="PANTHER" id="PTHR35800">
    <property type="entry name" value="PROTEIN JAG"/>
    <property type="match status" value="1"/>
</dbReference>
<dbReference type="PANTHER" id="PTHR35800:SF1">
    <property type="entry name" value="RNA-BINDING PROTEIN KHPB"/>
    <property type="match status" value="1"/>
</dbReference>
<dbReference type="Gene3D" id="3.30.300.20">
    <property type="match status" value="1"/>
</dbReference>
<dbReference type="PROSITE" id="PS51061">
    <property type="entry name" value="R3H"/>
    <property type="match status" value="1"/>
</dbReference>
<proteinExistence type="predicted"/>
<dbReference type="InterPro" id="IPR015946">
    <property type="entry name" value="KH_dom-like_a/b"/>
</dbReference>
<dbReference type="SUPFAM" id="SSF82708">
    <property type="entry name" value="R3H domain"/>
    <property type="match status" value="1"/>
</dbReference>
<dbReference type="InterPro" id="IPR036867">
    <property type="entry name" value="R3H_dom_sf"/>
</dbReference>
<gene>
    <name evidence="4" type="ordered locus">Sterm_4134</name>
</gene>
<dbReference type="AlphaFoldDB" id="D1AGL4"/>
<evidence type="ECO:0000256" key="2">
    <source>
        <dbReference type="SAM" id="MobiDB-lite"/>
    </source>
</evidence>
<keyword evidence="1" id="KW-0175">Coiled coil</keyword>
<feature type="region of interest" description="Disordered" evidence="2">
    <location>
        <begin position="66"/>
        <end position="129"/>
    </location>
</feature>
<dbReference type="Pfam" id="PF01424">
    <property type="entry name" value="R3H"/>
    <property type="match status" value="1"/>
</dbReference>
<dbReference type="STRING" id="526218.Sterm_4134"/>
<dbReference type="InterPro" id="IPR001374">
    <property type="entry name" value="R3H_dom"/>
</dbReference>
<dbReference type="RefSeq" id="WP_012863541.1">
    <property type="nucleotide sequence ID" value="NC_013517.1"/>
</dbReference>
<accession>D1AGL4</accession>
<dbReference type="KEGG" id="str:Sterm_4134"/>
<feature type="domain" description="R3H" evidence="3">
    <location>
        <begin position="208"/>
        <end position="274"/>
    </location>
</feature>
<sequence length="274" mass="32186">MDEVIKLRAKSEKEVEQMAKNILHLKENETFEIMVLKKPKKFLFLNIEGEYEIRVVDKKKKQEINEIKKAEKTVKAQTEKKESVKEKVQEKPREKEKRTQERVPKEIKKPREPREKTEKPESFERKENEGSVENQLRAIIKEFIVASKLNVNIKNIQNRNGRYIVNLEGKDIRYLIGEKGTTLNSLEYLIGTMVKNVKVVIDSNGYKNKREESLRALARKKGEKVLETGNSIKLNPMSARERKIIHEEISFMKELETQSVGEEPKRCLVIKKKR</sequence>
<dbReference type="Proteomes" id="UP000000845">
    <property type="component" value="Chromosome"/>
</dbReference>
<dbReference type="GO" id="GO:0003723">
    <property type="term" value="F:RNA binding"/>
    <property type="evidence" value="ECO:0007669"/>
    <property type="project" value="InterPro"/>
</dbReference>
<evidence type="ECO:0000259" key="3">
    <source>
        <dbReference type="PROSITE" id="PS51061"/>
    </source>
</evidence>
<feature type="coiled-coil region" evidence="1">
    <location>
        <begin position="1"/>
        <end position="28"/>
    </location>
</feature>
<dbReference type="InterPro" id="IPR039247">
    <property type="entry name" value="KhpB"/>
</dbReference>
<dbReference type="Gene3D" id="3.30.1370.50">
    <property type="entry name" value="R3H-like domain"/>
    <property type="match status" value="1"/>
</dbReference>
<dbReference type="EMBL" id="CP001739">
    <property type="protein sequence ID" value="ACZ10966.1"/>
    <property type="molecule type" value="Genomic_DNA"/>
</dbReference>
<dbReference type="SMART" id="SM00393">
    <property type="entry name" value="R3H"/>
    <property type="match status" value="1"/>
</dbReference>
<reference evidence="5" key="1">
    <citation type="submission" date="2009-09" db="EMBL/GenBank/DDBJ databases">
        <title>The complete chromosome of Sebaldella termitidis ATCC 33386.</title>
        <authorList>
            <consortium name="US DOE Joint Genome Institute (JGI-PGF)"/>
            <person name="Lucas S."/>
            <person name="Copeland A."/>
            <person name="Lapidus A."/>
            <person name="Glavina del Rio T."/>
            <person name="Dalin E."/>
            <person name="Tice H."/>
            <person name="Bruce D."/>
            <person name="Goodwin L."/>
            <person name="Pitluck S."/>
            <person name="Kyrpides N."/>
            <person name="Mavromatis K."/>
            <person name="Ivanova N."/>
            <person name="Mikhailova N."/>
            <person name="Sims D."/>
            <person name="Meincke L."/>
            <person name="Brettin T."/>
            <person name="Detter J.C."/>
            <person name="Han C."/>
            <person name="Larimer F."/>
            <person name="Land M."/>
            <person name="Hauser L."/>
            <person name="Markowitz V."/>
            <person name="Cheng J.F."/>
            <person name="Hugenholtz P."/>
            <person name="Woyke T."/>
            <person name="Wu D."/>
            <person name="Eisen J.A."/>
        </authorList>
    </citation>
    <scope>NUCLEOTIDE SEQUENCE [LARGE SCALE GENOMIC DNA]</scope>
    <source>
        <strain evidence="5">ATCC 33386 / NCTC 11300</strain>
    </source>
</reference>
<evidence type="ECO:0000313" key="4">
    <source>
        <dbReference type="EMBL" id="ACZ10966.1"/>
    </source>
</evidence>
<dbReference type="HOGENOM" id="CLU_042512_1_0_0"/>